<dbReference type="GO" id="GO:0046872">
    <property type="term" value="F:metal ion binding"/>
    <property type="evidence" value="ECO:0007669"/>
    <property type="project" value="UniProtKB-UniRule"/>
</dbReference>
<dbReference type="GO" id="GO:0016887">
    <property type="term" value="F:ATP hydrolysis activity"/>
    <property type="evidence" value="ECO:0007669"/>
    <property type="project" value="InterPro"/>
</dbReference>
<accession>A0A6J5KVD5</accession>
<feature type="binding site" evidence="1">
    <location>
        <position position="350"/>
    </location>
    <ligand>
        <name>Mg(2+)</name>
        <dbReference type="ChEBI" id="CHEBI:18420"/>
        <label>2</label>
        <note>catalytic; for nuclease activity</note>
    </ligand>
</feature>
<reference evidence="3" key="1">
    <citation type="submission" date="2020-04" db="EMBL/GenBank/DDBJ databases">
        <authorList>
            <person name="Chiriac C."/>
            <person name="Salcher M."/>
            <person name="Ghai R."/>
            <person name="Kavagutti S V."/>
        </authorList>
    </citation>
    <scope>NUCLEOTIDE SEQUENCE</scope>
</reference>
<keyword evidence="1" id="KW-0378">Hydrolase</keyword>
<dbReference type="EC" id="3.1.21.-" evidence="1"/>
<feature type="short sequence motif" description="Walker A motif" evidence="1">
    <location>
        <begin position="50"/>
        <end position="57"/>
    </location>
</feature>
<feature type="domain" description="Terminase large subunit ribonuclease H-like" evidence="2">
    <location>
        <begin position="349"/>
        <end position="456"/>
    </location>
</feature>
<feature type="region of interest" description="Nuclease activity" evidence="1">
    <location>
        <begin position="330"/>
        <end position="415"/>
    </location>
</feature>
<dbReference type="InterPro" id="IPR044271">
    <property type="entry name" value="Terminase_large_su_gp19"/>
</dbReference>
<dbReference type="InterPro" id="IPR047987">
    <property type="entry name" value="Gp19-like_virus"/>
</dbReference>
<name>A0A6J5KVD5_9CAUD</name>
<keyword evidence="1" id="KW-0460">Magnesium</keyword>
<dbReference type="Gene3D" id="3.30.420.240">
    <property type="match status" value="1"/>
</dbReference>
<sequence length="561" mass="63429">MEEEVDPLKQDFRKFLYVVWEHIGLPPPTPIQYDIAYFLQHGPTKICIEAFRGVGKSFITSAYVLWRLYCNPQLKFLVVSASKSRADAFTTFTIRLIQEIPILSFLKPKADQRNSRIEFDVGPALADQSPSVKSVGITGQLTGSRADEIIADDVEVLNNAATADMREKLVERIKEFSAILKPLPEARTIYLGTPQTEDSIYTKLPETFEVRIWPALVPTKEEGEKYGDNLATFVRRLMVSSPSGTTTDPQRFTDIDLAARQAEYGRSGFGLQFMLNTQLSDTERYPLKIKDLIIMDVARDRAPMKIDWLPDYKRELKDLVNLAMAGDRFYSPASHSDLFNEYTGTVMSIDPSGRGKDETGYAVVKMLNGTLYVRRAGGLPGGYDNATLQRLAVIAKEEGVNKVIIESNFGDGMYTSLFTPVISKIHPCSIEEVKHSSQKELRIIDTLEPVMNRHKLVIDKEVIEDDYKSAQAYDGDAKYTKALIYQLTRISKARGSLKHDDRLDALSMAVGYWVENMAQDADRGISRERADLLEKDLRHFMDHALGRRNQVHNNWNGLHGR</sequence>
<evidence type="ECO:0000259" key="2">
    <source>
        <dbReference type="Pfam" id="PF22530"/>
    </source>
</evidence>
<keyword evidence="1" id="KW-0540">Nuclease</keyword>
<evidence type="ECO:0000313" key="3">
    <source>
        <dbReference type="EMBL" id="CAB4124927.1"/>
    </source>
</evidence>
<comment type="function">
    <text evidence="1">The terminase large subunit acts as an ATP driven molecular motor necessary for viral DNA translocation into empty capsids and as an endonuclease that cuts the viral genome at a unique and precise dsDNA sequence to initiate and to end a packaging reaction. The terminase lies at a unique vertex of the procapsid and is composed of two subunits, a small terminase subunit involved in viral DNA recognition (packaging sequence), and a large terminase subunit possessing endonucleolytic and ATPase activities. Both terminase subunits heterooligomerize and are docked on the portal protein to form the packaging machine. The terminase large subunit exhibits endonuclease activity and cleaves the viral genome concatemer. Once the DNA is packaged, the terminase detaches from the portal and gets replaced by the tail to finish maturation of the virion.</text>
</comment>
<dbReference type="EC" id="3.6.4.-" evidence="1"/>
<keyword evidence="1" id="KW-0231">Viral genome packaging</keyword>
<dbReference type="GO" id="GO:0004519">
    <property type="term" value="F:endonuclease activity"/>
    <property type="evidence" value="ECO:0007669"/>
    <property type="project" value="UniProtKB-UniRule"/>
</dbReference>
<dbReference type="GO" id="GO:0019073">
    <property type="term" value="P:viral DNA genome packaging"/>
    <property type="evidence" value="ECO:0007669"/>
    <property type="project" value="UniProtKB-UniRule"/>
</dbReference>
<feature type="binding site" evidence="1">
    <location>
        <position position="504"/>
    </location>
    <ligand>
        <name>Mg(2+)</name>
        <dbReference type="ChEBI" id="CHEBI:18420"/>
        <label>1</label>
        <note>catalytic; for nuclease activity</note>
    </ligand>
</feature>
<dbReference type="NCBIfam" id="NF033889">
    <property type="entry name" value="termin_lrg_T7"/>
    <property type="match status" value="1"/>
</dbReference>
<dbReference type="Pfam" id="PF22530">
    <property type="entry name" value="Terminase-T7_RNaseH-like"/>
    <property type="match status" value="1"/>
</dbReference>
<comment type="subunit">
    <text evidence="1">Homopentamer. Interacts with the terminase small subunit; the active complex is probably heterooligomeric. Interacts with the portal protein.</text>
</comment>
<feature type="binding site" evidence="1">
    <location>
        <position position="350"/>
    </location>
    <ligand>
        <name>Mg(2+)</name>
        <dbReference type="ChEBI" id="CHEBI:18420"/>
        <label>1</label>
        <note>catalytic; for nuclease activity</note>
    </ligand>
</feature>
<dbReference type="HAMAP" id="MF_04147">
    <property type="entry name" value="TERL_T7"/>
    <property type="match status" value="1"/>
</dbReference>
<feature type="binding site" evidence="1">
    <location>
        <position position="406"/>
    </location>
    <ligand>
        <name>Mg(2+)</name>
        <dbReference type="ChEBI" id="CHEBI:18420"/>
        <label>2</label>
        <note>catalytic; for nuclease activity</note>
    </ligand>
</feature>
<organism evidence="3">
    <name type="scientific">uncultured Caudovirales phage</name>
    <dbReference type="NCBI Taxonomy" id="2100421"/>
    <lineage>
        <taxon>Viruses</taxon>
        <taxon>Duplodnaviria</taxon>
        <taxon>Heunggongvirae</taxon>
        <taxon>Uroviricota</taxon>
        <taxon>Caudoviricetes</taxon>
        <taxon>Peduoviridae</taxon>
        <taxon>Maltschvirus</taxon>
        <taxon>Maltschvirus maltsch</taxon>
    </lineage>
</organism>
<dbReference type="GO" id="GO:0098009">
    <property type="term" value="C:viral terminase, large subunit"/>
    <property type="evidence" value="ECO:0007669"/>
    <property type="project" value="UniProtKB-UniRule"/>
</dbReference>
<dbReference type="InterPro" id="IPR054762">
    <property type="entry name" value="Gp19_RNaseH-like"/>
</dbReference>
<evidence type="ECO:0000256" key="1">
    <source>
        <dbReference type="HAMAP-Rule" id="MF_04147"/>
    </source>
</evidence>
<keyword evidence="1" id="KW-1188">Viral release from host cell</keyword>
<comment type="cofactor">
    <cofactor evidence="1">
        <name>Mg(2+)</name>
        <dbReference type="ChEBI" id="CHEBI:18420"/>
    </cofactor>
</comment>
<dbReference type="GO" id="GO:0051276">
    <property type="term" value="P:chromosome organization"/>
    <property type="evidence" value="ECO:0007669"/>
    <property type="project" value="UniProtKB-UniRule"/>
</dbReference>
<proteinExistence type="inferred from homology"/>
<gene>
    <name evidence="3" type="ORF">UFOVP63_42</name>
</gene>
<dbReference type="EMBL" id="LR796183">
    <property type="protein sequence ID" value="CAB4124927.1"/>
    <property type="molecule type" value="Genomic_DNA"/>
</dbReference>
<dbReference type="SUPFAM" id="SSF52540">
    <property type="entry name" value="P-loop containing nucleoside triphosphate hydrolases"/>
    <property type="match status" value="1"/>
</dbReference>
<comment type="domain">
    <text evidence="1">The ATPase region is in the N-terminus, whereas the nuclease region is in the central part. The C-terminus is involved in prohead binding.</text>
</comment>
<protein>
    <recommendedName>
        <fullName evidence="1">Terminase, large subunit</fullName>
    </recommendedName>
    <alternativeName>
        <fullName evidence="1">DNA-packaging protein</fullName>
    </alternativeName>
    <domain>
        <recommendedName>
            <fullName evidence="1">ATPase</fullName>
            <ecNumber evidence="1">3.6.4.-</ecNumber>
        </recommendedName>
    </domain>
    <domain>
        <recommendedName>
            <fullName evidence="1">Endonuclease</fullName>
            <ecNumber evidence="1">3.1.21.-</ecNumber>
        </recommendedName>
    </domain>
</protein>
<comment type="similarity">
    <text evidence="1">Belongs to the Teseptimavirus large terminase family.</text>
</comment>
<keyword evidence="1" id="KW-0547">Nucleotide-binding</keyword>
<keyword evidence="1" id="KW-0479">Metal-binding</keyword>
<keyword evidence="1" id="KW-0255">Endonuclease</keyword>
<dbReference type="Gene3D" id="3.40.50.300">
    <property type="entry name" value="P-loop containing nucleotide triphosphate hydrolases"/>
    <property type="match status" value="1"/>
</dbReference>
<dbReference type="GO" id="GO:0005524">
    <property type="term" value="F:ATP binding"/>
    <property type="evidence" value="ECO:0007669"/>
    <property type="project" value="UniProtKB-KW"/>
</dbReference>
<dbReference type="InterPro" id="IPR027417">
    <property type="entry name" value="P-loop_NTPase"/>
</dbReference>
<keyword evidence="1" id="KW-0067">ATP-binding</keyword>
<comment type="caution">
    <text evidence="1">Lacks conserved residue(s) required for the propagation of feature annotation.</text>
</comment>